<dbReference type="Pfam" id="PF12784">
    <property type="entry name" value="PDDEXK_2"/>
    <property type="match status" value="1"/>
</dbReference>
<evidence type="ECO:0000256" key="1">
    <source>
        <dbReference type="SAM" id="MobiDB-lite"/>
    </source>
</evidence>
<dbReference type="PANTHER" id="PTHR41317">
    <property type="entry name" value="PD-(D_E)XK NUCLEASE FAMILY TRANSPOSASE"/>
    <property type="match status" value="1"/>
</dbReference>
<dbReference type="EMBL" id="JARVLH010000004">
    <property type="protein sequence ID" value="MEX5285533.1"/>
    <property type="molecule type" value="Genomic_DNA"/>
</dbReference>
<dbReference type="NCBIfam" id="TIGR01784">
    <property type="entry name" value="T_den_put_tspse"/>
    <property type="match status" value="1"/>
</dbReference>
<proteinExistence type="predicted"/>
<reference evidence="2 3" key="1">
    <citation type="submission" date="2023-04" db="EMBL/GenBank/DDBJ databases">
        <title>Genome Sequence of Selenomonas sputigena ATCC 33150.</title>
        <authorList>
            <person name="Miller D.P."/>
            <person name="Anvari S."/>
            <person name="Polson S.W."/>
            <person name="Macdonald M."/>
            <person name="Mcdowell J.V."/>
        </authorList>
    </citation>
    <scope>NUCLEOTIDE SEQUENCE [LARGE SCALE GENOMIC DNA]</scope>
    <source>
        <strain evidence="2 3">ATCC 33150</strain>
    </source>
</reference>
<dbReference type="RefSeq" id="WP_368847259.1">
    <property type="nucleotide sequence ID" value="NZ_JARVLH010000004.1"/>
</dbReference>
<gene>
    <name evidence="2" type="ORF">QCO44_07775</name>
</gene>
<evidence type="ECO:0000313" key="2">
    <source>
        <dbReference type="EMBL" id="MEX5285533.1"/>
    </source>
</evidence>
<evidence type="ECO:0000313" key="3">
    <source>
        <dbReference type="Proteomes" id="UP001559623"/>
    </source>
</evidence>
<dbReference type="PANTHER" id="PTHR41317:SF1">
    <property type="entry name" value="PD-(D_E)XK NUCLEASE FAMILY TRANSPOSASE"/>
    <property type="match status" value="1"/>
</dbReference>
<organism evidence="2 3">
    <name type="scientific">Selenomonas sputigena</name>
    <dbReference type="NCBI Taxonomy" id="69823"/>
    <lineage>
        <taxon>Bacteria</taxon>
        <taxon>Bacillati</taxon>
        <taxon>Bacillota</taxon>
        <taxon>Negativicutes</taxon>
        <taxon>Selenomonadales</taxon>
        <taxon>Selenomonadaceae</taxon>
        <taxon>Selenomonas</taxon>
    </lineage>
</organism>
<feature type="region of interest" description="Disordered" evidence="1">
    <location>
        <begin position="230"/>
        <end position="259"/>
    </location>
</feature>
<dbReference type="InterPro" id="IPR010106">
    <property type="entry name" value="RpnA"/>
</dbReference>
<protein>
    <submittedName>
        <fullName evidence="2">Rpn family recombination-promoting nuclease/putative transposase</fullName>
    </submittedName>
</protein>
<name>A0ABV3X601_9FIRM</name>
<sequence length="299" mass="34987">MKEYRIKPWEELTIRDDYMFKLIMSRKPICKSMLECTLGMKIQDIIYLEAEKTMTARYQGKGIRLDIYVKDEKDTVYNIEMQVRQLEGDGLSKRTRYYQSMMDADLLAAGADYDNLNKSIIIFICPFDPFGEGRYIYTFENICLEDKEVKLEDGTTKIFLNTKGSVGEVDRSVKAFLQYVNGVSSEDRLVQEIEQEIEKVRREEGEKVNYMTFAMKMMEERKEGFREGKLEGIAEGERKGRAEGERKGRAEGEHKGRTETQQMMLEIFPLLRNRVPLEEISRRTGCTLEYLQQLQAVLR</sequence>
<accession>A0ABV3X601</accession>
<keyword evidence="3" id="KW-1185">Reference proteome</keyword>
<feature type="compositionally biased region" description="Basic and acidic residues" evidence="1">
    <location>
        <begin position="230"/>
        <end position="258"/>
    </location>
</feature>
<comment type="caution">
    <text evidence="2">The sequence shown here is derived from an EMBL/GenBank/DDBJ whole genome shotgun (WGS) entry which is preliminary data.</text>
</comment>
<dbReference type="Proteomes" id="UP001559623">
    <property type="component" value="Unassembled WGS sequence"/>
</dbReference>